<evidence type="ECO:0000313" key="4">
    <source>
        <dbReference type="Proteomes" id="UP000054166"/>
    </source>
</evidence>
<evidence type="ECO:0000259" key="2">
    <source>
        <dbReference type="Pfam" id="PF01048"/>
    </source>
</evidence>
<dbReference type="GO" id="GO:0005829">
    <property type="term" value="C:cytosol"/>
    <property type="evidence" value="ECO:0007669"/>
    <property type="project" value="TreeGrafter"/>
</dbReference>
<dbReference type="GO" id="GO:0006218">
    <property type="term" value="P:uridine catabolic process"/>
    <property type="evidence" value="ECO:0007669"/>
    <property type="project" value="TreeGrafter"/>
</dbReference>
<gene>
    <name evidence="3" type="ORF">PILCRDRAFT_96037</name>
</gene>
<accession>A0A0C3G766</accession>
<dbReference type="STRING" id="765440.A0A0C3G766"/>
<dbReference type="EMBL" id="KN832981">
    <property type="protein sequence ID" value="KIM86516.1"/>
    <property type="molecule type" value="Genomic_DNA"/>
</dbReference>
<dbReference type="OrthoDB" id="416752at2759"/>
<proteinExistence type="predicted"/>
<dbReference type="InParanoid" id="A0A0C3G766"/>
<dbReference type="HOGENOM" id="CLU_040695_0_0_1"/>
<organism evidence="3 4">
    <name type="scientific">Piloderma croceum (strain F 1598)</name>
    <dbReference type="NCBI Taxonomy" id="765440"/>
    <lineage>
        <taxon>Eukaryota</taxon>
        <taxon>Fungi</taxon>
        <taxon>Dikarya</taxon>
        <taxon>Basidiomycota</taxon>
        <taxon>Agaricomycotina</taxon>
        <taxon>Agaricomycetes</taxon>
        <taxon>Agaricomycetidae</taxon>
        <taxon>Atheliales</taxon>
        <taxon>Atheliaceae</taxon>
        <taxon>Piloderma</taxon>
    </lineage>
</organism>
<sequence length="335" mass="36933">MKERVLDANFPRTADHRVYHLGLRAGEIANRIVTVGSESRARTIASFLDKTPEPFKLSSERGFITITGRYSGVPVSIVSVGMGSPNVDFFIREARECLSGDMVVIRLGSCGCLTDLPVGSIVIPKASVAVNRNYDFDFVTGKSQEYPYRISKPVSANFDLHLAVNIAISFLRQHVDTYTSFYSSQGRQTSFPDHNADLIEHLQSSINDLATLEMETFHIFHLATSWQGNFNSFKTVSPPLATSPVHPYISQPPSTQDPPPDLSSSVGEHATSKPRIKAAAAQMVFASRLSQDFITPEQVTELENWCARGMLGALRGFEIGLESLHPELGSVWEVK</sequence>
<dbReference type="PANTHER" id="PTHR43691">
    <property type="entry name" value="URIDINE PHOSPHORYLASE"/>
    <property type="match status" value="1"/>
</dbReference>
<protein>
    <recommendedName>
        <fullName evidence="2">Nucleoside phosphorylase domain-containing protein</fullName>
    </recommendedName>
</protein>
<dbReference type="InterPro" id="IPR000845">
    <property type="entry name" value="Nucleoside_phosphorylase_d"/>
</dbReference>
<reference evidence="3 4" key="1">
    <citation type="submission" date="2014-04" db="EMBL/GenBank/DDBJ databases">
        <authorList>
            <consortium name="DOE Joint Genome Institute"/>
            <person name="Kuo A."/>
            <person name="Tarkka M."/>
            <person name="Buscot F."/>
            <person name="Kohler A."/>
            <person name="Nagy L.G."/>
            <person name="Floudas D."/>
            <person name="Copeland A."/>
            <person name="Barry K.W."/>
            <person name="Cichocki N."/>
            <person name="Veneault-Fourrey C."/>
            <person name="LaButti K."/>
            <person name="Lindquist E.A."/>
            <person name="Lipzen A."/>
            <person name="Lundell T."/>
            <person name="Morin E."/>
            <person name="Murat C."/>
            <person name="Sun H."/>
            <person name="Tunlid A."/>
            <person name="Henrissat B."/>
            <person name="Grigoriev I.V."/>
            <person name="Hibbett D.S."/>
            <person name="Martin F."/>
            <person name="Nordberg H.P."/>
            <person name="Cantor M.N."/>
            <person name="Hua S.X."/>
        </authorList>
    </citation>
    <scope>NUCLEOTIDE SEQUENCE [LARGE SCALE GENOMIC DNA]</scope>
    <source>
        <strain evidence="3 4">F 1598</strain>
    </source>
</reference>
<dbReference type="Pfam" id="PF01048">
    <property type="entry name" value="PNP_UDP_1"/>
    <property type="match status" value="1"/>
</dbReference>
<dbReference type="SUPFAM" id="SSF53167">
    <property type="entry name" value="Purine and uridine phosphorylases"/>
    <property type="match status" value="1"/>
</dbReference>
<name>A0A0C3G766_PILCF</name>
<evidence type="ECO:0000256" key="1">
    <source>
        <dbReference type="SAM" id="MobiDB-lite"/>
    </source>
</evidence>
<dbReference type="AlphaFoldDB" id="A0A0C3G766"/>
<feature type="region of interest" description="Disordered" evidence="1">
    <location>
        <begin position="244"/>
        <end position="273"/>
    </location>
</feature>
<evidence type="ECO:0000313" key="3">
    <source>
        <dbReference type="EMBL" id="KIM86516.1"/>
    </source>
</evidence>
<dbReference type="CDD" id="cd17769">
    <property type="entry name" value="NP_TgUP-like"/>
    <property type="match status" value="1"/>
</dbReference>
<reference evidence="4" key="2">
    <citation type="submission" date="2015-01" db="EMBL/GenBank/DDBJ databases">
        <title>Evolutionary Origins and Diversification of the Mycorrhizal Mutualists.</title>
        <authorList>
            <consortium name="DOE Joint Genome Institute"/>
            <consortium name="Mycorrhizal Genomics Consortium"/>
            <person name="Kohler A."/>
            <person name="Kuo A."/>
            <person name="Nagy L.G."/>
            <person name="Floudas D."/>
            <person name="Copeland A."/>
            <person name="Barry K.W."/>
            <person name="Cichocki N."/>
            <person name="Veneault-Fourrey C."/>
            <person name="LaButti K."/>
            <person name="Lindquist E.A."/>
            <person name="Lipzen A."/>
            <person name="Lundell T."/>
            <person name="Morin E."/>
            <person name="Murat C."/>
            <person name="Riley R."/>
            <person name="Ohm R."/>
            <person name="Sun H."/>
            <person name="Tunlid A."/>
            <person name="Henrissat B."/>
            <person name="Grigoriev I.V."/>
            <person name="Hibbett D.S."/>
            <person name="Martin F."/>
        </authorList>
    </citation>
    <scope>NUCLEOTIDE SEQUENCE [LARGE SCALE GENOMIC DNA]</scope>
    <source>
        <strain evidence="4">F 1598</strain>
    </source>
</reference>
<feature type="domain" description="Nucleoside phosphorylase" evidence="2">
    <location>
        <begin position="31"/>
        <end position="230"/>
    </location>
</feature>
<dbReference type="Gene3D" id="3.40.50.1580">
    <property type="entry name" value="Nucleoside phosphorylase domain"/>
    <property type="match status" value="1"/>
</dbReference>
<dbReference type="PANTHER" id="PTHR43691:SF14">
    <property type="entry name" value="URIDINE PHOSPHORYLASE"/>
    <property type="match status" value="1"/>
</dbReference>
<keyword evidence="4" id="KW-1185">Reference proteome</keyword>
<dbReference type="GO" id="GO:0004850">
    <property type="term" value="F:uridine phosphorylase activity"/>
    <property type="evidence" value="ECO:0007669"/>
    <property type="project" value="TreeGrafter"/>
</dbReference>
<dbReference type="InterPro" id="IPR035994">
    <property type="entry name" value="Nucleoside_phosphorylase_sf"/>
</dbReference>
<dbReference type="Proteomes" id="UP000054166">
    <property type="component" value="Unassembled WGS sequence"/>
</dbReference>